<comment type="similarity">
    <text evidence="7">Belongs to the binding-protein-dependent transport system permease family.</text>
</comment>
<dbReference type="InterPro" id="IPR035906">
    <property type="entry name" value="MetI-like_sf"/>
</dbReference>
<feature type="transmembrane region" description="Helical" evidence="7">
    <location>
        <begin position="83"/>
        <end position="111"/>
    </location>
</feature>
<keyword evidence="6 7" id="KW-0472">Membrane</keyword>
<dbReference type="CDD" id="cd06261">
    <property type="entry name" value="TM_PBP2"/>
    <property type="match status" value="1"/>
</dbReference>
<comment type="subcellular location">
    <subcellularLocation>
        <location evidence="1 7">Cell membrane</location>
        <topology evidence="1 7">Multi-pass membrane protein</topology>
    </subcellularLocation>
</comment>
<feature type="region of interest" description="Disordered" evidence="8">
    <location>
        <begin position="1"/>
        <end position="20"/>
    </location>
</feature>
<evidence type="ECO:0000256" key="2">
    <source>
        <dbReference type="ARBA" id="ARBA00022448"/>
    </source>
</evidence>
<keyword evidence="3" id="KW-1003">Cell membrane</keyword>
<evidence type="ECO:0000256" key="4">
    <source>
        <dbReference type="ARBA" id="ARBA00022692"/>
    </source>
</evidence>
<feature type="compositionally biased region" description="Basic and acidic residues" evidence="8">
    <location>
        <begin position="7"/>
        <end position="19"/>
    </location>
</feature>
<dbReference type="Proteomes" id="UP001265259">
    <property type="component" value="Unassembled WGS sequence"/>
</dbReference>
<dbReference type="PANTHER" id="PTHR30151:SF0">
    <property type="entry name" value="ABC TRANSPORTER PERMEASE PROTEIN MJ0413-RELATED"/>
    <property type="match status" value="1"/>
</dbReference>
<evidence type="ECO:0000256" key="8">
    <source>
        <dbReference type="SAM" id="MobiDB-lite"/>
    </source>
</evidence>
<gene>
    <name evidence="10" type="ORF">RM543_04910</name>
</gene>
<keyword evidence="4 7" id="KW-0812">Transmembrane</keyword>
<keyword evidence="2 7" id="KW-0813">Transport</keyword>
<evidence type="ECO:0000256" key="6">
    <source>
        <dbReference type="ARBA" id="ARBA00023136"/>
    </source>
</evidence>
<dbReference type="EMBL" id="JAVRHL010000001">
    <property type="protein sequence ID" value="MDT0682015.1"/>
    <property type="molecule type" value="Genomic_DNA"/>
</dbReference>
<evidence type="ECO:0000313" key="10">
    <source>
        <dbReference type="EMBL" id="MDT0682015.1"/>
    </source>
</evidence>
<keyword evidence="5 7" id="KW-1133">Transmembrane helix</keyword>
<evidence type="ECO:0000313" key="11">
    <source>
        <dbReference type="Proteomes" id="UP001265259"/>
    </source>
</evidence>
<feature type="transmembrane region" description="Helical" evidence="7">
    <location>
        <begin position="123"/>
        <end position="143"/>
    </location>
</feature>
<evidence type="ECO:0000256" key="5">
    <source>
        <dbReference type="ARBA" id="ARBA00022989"/>
    </source>
</evidence>
<dbReference type="PROSITE" id="PS50928">
    <property type="entry name" value="ABC_TM1"/>
    <property type="match status" value="1"/>
</dbReference>
<organism evidence="10 11">
    <name type="scientific">Tropicimonas omnivorans</name>
    <dbReference type="NCBI Taxonomy" id="3075590"/>
    <lineage>
        <taxon>Bacteria</taxon>
        <taxon>Pseudomonadati</taxon>
        <taxon>Pseudomonadota</taxon>
        <taxon>Alphaproteobacteria</taxon>
        <taxon>Rhodobacterales</taxon>
        <taxon>Roseobacteraceae</taxon>
        <taxon>Tropicimonas</taxon>
    </lineage>
</organism>
<evidence type="ECO:0000256" key="1">
    <source>
        <dbReference type="ARBA" id="ARBA00004651"/>
    </source>
</evidence>
<feature type="transmembrane region" description="Helical" evidence="7">
    <location>
        <begin position="149"/>
        <end position="168"/>
    </location>
</feature>
<dbReference type="Pfam" id="PF00528">
    <property type="entry name" value="BPD_transp_1"/>
    <property type="match status" value="1"/>
</dbReference>
<feature type="transmembrane region" description="Helical" evidence="7">
    <location>
        <begin position="245"/>
        <end position="266"/>
    </location>
</feature>
<dbReference type="InterPro" id="IPR000515">
    <property type="entry name" value="MetI-like"/>
</dbReference>
<accession>A0ABU3DE71</accession>
<evidence type="ECO:0000256" key="3">
    <source>
        <dbReference type="ARBA" id="ARBA00022475"/>
    </source>
</evidence>
<feature type="domain" description="ABC transmembrane type-1" evidence="9">
    <location>
        <begin position="83"/>
        <end position="267"/>
    </location>
</feature>
<sequence>MAAAPDAVHDRQAFRDREAGKKKRARRARWAQVGIMALSVVAGIAIWQLLSMLTNGDLVFAGPIRTFDRLLSVAVDGTLWSDFVITATEFCIAAVMAIVAGISIGVIVGYFRTVGVLMEPWLAAGYSTPLIALTPLFILWFGIGIWSKVAVCFIVMVFPILINTALGVSSADRNLIDVMRSLRASTLQIISKIIIRGSVPYIATGIRLAVGRGFTAVVAGELLGSNAGMGYRILVASQTFDVSLILAYVFVLALLGAAMMMAVDALSRAYEARRT</sequence>
<dbReference type="Gene3D" id="1.10.3720.10">
    <property type="entry name" value="MetI-like"/>
    <property type="match status" value="1"/>
</dbReference>
<reference evidence="10 11" key="1">
    <citation type="submission" date="2023-09" db="EMBL/GenBank/DDBJ databases">
        <authorList>
            <person name="Rey-Velasco X."/>
        </authorList>
    </citation>
    <scope>NUCLEOTIDE SEQUENCE [LARGE SCALE GENOMIC DNA]</scope>
    <source>
        <strain evidence="10 11">F158</strain>
    </source>
</reference>
<comment type="caution">
    <text evidence="10">The sequence shown here is derived from an EMBL/GenBank/DDBJ whole genome shotgun (WGS) entry which is preliminary data.</text>
</comment>
<dbReference type="RefSeq" id="WP_311689762.1">
    <property type="nucleotide sequence ID" value="NZ_JAVRHL010000001.1"/>
</dbReference>
<name>A0ABU3DE71_9RHOB</name>
<evidence type="ECO:0000259" key="9">
    <source>
        <dbReference type="PROSITE" id="PS50928"/>
    </source>
</evidence>
<feature type="transmembrane region" description="Helical" evidence="7">
    <location>
        <begin position="30"/>
        <end position="50"/>
    </location>
</feature>
<dbReference type="SUPFAM" id="SSF161098">
    <property type="entry name" value="MetI-like"/>
    <property type="match status" value="1"/>
</dbReference>
<dbReference type="PANTHER" id="PTHR30151">
    <property type="entry name" value="ALKANE SULFONATE ABC TRANSPORTER-RELATED, MEMBRANE SUBUNIT"/>
    <property type="match status" value="1"/>
</dbReference>
<protein>
    <submittedName>
        <fullName evidence="10">ABC transporter permease</fullName>
    </submittedName>
</protein>
<evidence type="ECO:0000256" key="7">
    <source>
        <dbReference type="RuleBase" id="RU363032"/>
    </source>
</evidence>
<proteinExistence type="inferred from homology"/>
<keyword evidence="11" id="KW-1185">Reference proteome</keyword>